<evidence type="ECO:0000313" key="1">
    <source>
        <dbReference type="EMBL" id="TYA10396.1"/>
    </source>
</evidence>
<dbReference type="OrthoDB" id="2950125at2"/>
<evidence type="ECO:0000313" key="2">
    <source>
        <dbReference type="Proteomes" id="UP000325218"/>
    </source>
</evidence>
<proteinExistence type="predicted"/>
<sequence>MPVPSAPAGVTLPSTMRFGIDNRFSTAQRYRIQIMISGVLAFWNTHYTQRSSGARSSFQICANKYARFNLSPVWFTGRIANGAGAANVMMGGLTQQIVANGFNRAPRALIRYQVPSSTIPNFTVKAVNGTRPDTVSLSVTINPRVLNRTDLPNQTLFGSLFHAWLHRQGYRHPTGVYTSYMAGEAAMCVMRNNANKSPNVPDSIYTTFLD</sequence>
<dbReference type="Proteomes" id="UP000325218">
    <property type="component" value="Unassembled WGS sequence"/>
</dbReference>
<reference evidence="1 2" key="1">
    <citation type="submission" date="2019-08" db="EMBL/GenBank/DDBJ databases">
        <title>Genome sequencing of Paenibacillus faecis DSM 23593(T).</title>
        <authorList>
            <person name="Kook J.-K."/>
            <person name="Park S.-N."/>
            <person name="Lim Y.K."/>
        </authorList>
    </citation>
    <scope>NUCLEOTIDE SEQUENCE [LARGE SCALE GENOMIC DNA]</scope>
    <source>
        <strain evidence="1 2">DSM 23593</strain>
    </source>
</reference>
<protein>
    <submittedName>
        <fullName evidence="1">Uncharacterized protein</fullName>
    </submittedName>
</protein>
<accession>A0A5D0CKD8</accession>
<dbReference type="EMBL" id="VSDO01000006">
    <property type="protein sequence ID" value="TYA10396.1"/>
    <property type="molecule type" value="Genomic_DNA"/>
</dbReference>
<name>A0A5D0CKD8_9BACL</name>
<keyword evidence="2" id="KW-1185">Reference proteome</keyword>
<gene>
    <name evidence="1" type="ORF">FRY98_25360</name>
</gene>
<organism evidence="1 2">
    <name type="scientific">Paenibacillus faecis</name>
    <dbReference type="NCBI Taxonomy" id="862114"/>
    <lineage>
        <taxon>Bacteria</taxon>
        <taxon>Bacillati</taxon>
        <taxon>Bacillota</taxon>
        <taxon>Bacilli</taxon>
        <taxon>Bacillales</taxon>
        <taxon>Paenibacillaceae</taxon>
        <taxon>Paenibacillus</taxon>
    </lineage>
</organism>
<comment type="caution">
    <text evidence="1">The sequence shown here is derived from an EMBL/GenBank/DDBJ whole genome shotgun (WGS) entry which is preliminary data.</text>
</comment>
<dbReference type="AlphaFoldDB" id="A0A5D0CKD8"/>